<protein>
    <submittedName>
        <fullName evidence="1">HAD-IIB family hydrolase</fullName>
    </submittedName>
</protein>
<comment type="caution">
    <text evidence="1">The sequence shown here is derived from an EMBL/GenBank/DDBJ whole genome shotgun (WGS) entry which is preliminary data.</text>
</comment>
<dbReference type="PANTHER" id="PTHR10000">
    <property type="entry name" value="PHOSPHOSERINE PHOSPHATASE"/>
    <property type="match status" value="1"/>
</dbReference>
<reference evidence="1" key="1">
    <citation type="submission" date="2021-07" db="EMBL/GenBank/DDBJ databases">
        <title>New genus and species of the family Alcaligenaceae.</title>
        <authorList>
            <person name="Hahn M.W."/>
        </authorList>
    </citation>
    <scope>NUCLEOTIDE SEQUENCE</scope>
    <source>
        <strain evidence="1">LF4-65</strain>
    </source>
</reference>
<evidence type="ECO:0000313" key="1">
    <source>
        <dbReference type="EMBL" id="MBZ1349631.1"/>
    </source>
</evidence>
<dbReference type="InterPro" id="IPR006379">
    <property type="entry name" value="HAD-SF_hydro_IIB"/>
</dbReference>
<dbReference type="SUPFAM" id="SSF56784">
    <property type="entry name" value="HAD-like"/>
    <property type="match status" value="1"/>
</dbReference>
<evidence type="ECO:0000313" key="2">
    <source>
        <dbReference type="Proteomes" id="UP000739565"/>
    </source>
</evidence>
<dbReference type="Pfam" id="PF08282">
    <property type="entry name" value="Hydrolase_3"/>
    <property type="match status" value="1"/>
</dbReference>
<dbReference type="GO" id="GO:0005829">
    <property type="term" value="C:cytosol"/>
    <property type="evidence" value="ECO:0007669"/>
    <property type="project" value="TreeGrafter"/>
</dbReference>
<dbReference type="RefSeq" id="WP_259660051.1">
    <property type="nucleotide sequence ID" value="NZ_JAHXRI010000005.1"/>
</dbReference>
<dbReference type="NCBIfam" id="TIGR01484">
    <property type="entry name" value="HAD-SF-IIB"/>
    <property type="match status" value="1"/>
</dbReference>
<gene>
    <name evidence="1" type="ORF">KZZ10_03145</name>
</gene>
<dbReference type="GO" id="GO:0016791">
    <property type="term" value="F:phosphatase activity"/>
    <property type="evidence" value="ECO:0007669"/>
    <property type="project" value="TreeGrafter"/>
</dbReference>
<dbReference type="Proteomes" id="UP000739565">
    <property type="component" value="Unassembled WGS sequence"/>
</dbReference>
<sequence length="269" mass="30182">MRALNTLRPEHAAKIQFLLTDIDDTLTTEGRLTADAYAALERLWASGITVIPITGRPAGWCDHIARMWPVFAVVGENGAFYMRYDHEQRRMLTHHFASDTERRANRERLNSLSIKILSGVPGCALASDQNYREADLAIDFCEDVPPLPEDAVKKIVSLFEAEGAQAKVSSIHVNGWFGHYDKLSMTRTLFAREFSSRLEELLPVCAFAGDSPNDEPMFRFFDYSVGVANIQTQLHRLTHKPKFVTPSLGGAGFVELANWILEAKKIQNS</sequence>
<accession>A0A953N647</accession>
<keyword evidence="2" id="KW-1185">Reference proteome</keyword>
<name>A0A953N647_9BURK</name>
<dbReference type="PANTHER" id="PTHR10000:SF8">
    <property type="entry name" value="HAD SUPERFAMILY HYDROLASE-LIKE, TYPE 3"/>
    <property type="match status" value="1"/>
</dbReference>
<dbReference type="GO" id="GO:0000287">
    <property type="term" value="F:magnesium ion binding"/>
    <property type="evidence" value="ECO:0007669"/>
    <property type="project" value="TreeGrafter"/>
</dbReference>
<dbReference type="InterPro" id="IPR023214">
    <property type="entry name" value="HAD_sf"/>
</dbReference>
<organism evidence="1 2">
    <name type="scientific">Zwartia hollandica</name>
    <dbReference type="NCBI Taxonomy" id="324606"/>
    <lineage>
        <taxon>Bacteria</taxon>
        <taxon>Pseudomonadati</taxon>
        <taxon>Pseudomonadota</taxon>
        <taxon>Betaproteobacteria</taxon>
        <taxon>Burkholderiales</taxon>
        <taxon>Alcaligenaceae</taxon>
        <taxon>Zwartia</taxon>
    </lineage>
</organism>
<dbReference type="Gene3D" id="3.40.50.1000">
    <property type="entry name" value="HAD superfamily/HAD-like"/>
    <property type="match status" value="2"/>
</dbReference>
<dbReference type="InterPro" id="IPR036412">
    <property type="entry name" value="HAD-like_sf"/>
</dbReference>
<dbReference type="EMBL" id="JAHXRI010000005">
    <property type="protein sequence ID" value="MBZ1349631.1"/>
    <property type="molecule type" value="Genomic_DNA"/>
</dbReference>
<keyword evidence="1" id="KW-0378">Hydrolase</keyword>
<dbReference type="AlphaFoldDB" id="A0A953N647"/>
<proteinExistence type="predicted"/>